<accession>A0ABQ1PZU2</accession>
<evidence type="ECO:0000256" key="1">
    <source>
        <dbReference type="SAM" id="Phobius"/>
    </source>
</evidence>
<sequence>MRKRWFLIISVVIIIFFSVKYFNDNREKGLDDVIRYDVSDVESLSIRLTGNHEWRTDQKVHIEALKDFLSNSRVKRMKDHEWDSDVSKEEGFMVSIYSKGEQIPIDATIFEKRVHVFNGGKYYRILNDPIDVDWIKQFIKENEQQGD</sequence>
<keyword evidence="1" id="KW-1133">Transmembrane helix</keyword>
<keyword evidence="1" id="KW-0812">Transmembrane</keyword>
<reference evidence="3" key="1">
    <citation type="journal article" date="2019" name="Int. J. Syst. Evol. Microbiol.">
        <title>The Global Catalogue of Microorganisms (GCM) 10K type strain sequencing project: providing services to taxonomists for standard genome sequencing and annotation.</title>
        <authorList>
            <consortium name="The Broad Institute Genomics Platform"/>
            <consortium name="The Broad Institute Genome Sequencing Center for Infectious Disease"/>
            <person name="Wu L."/>
            <person name="Ma J."/>
        </authorList>
    </citation>
    <scope>NUCLEOTIDE SEQUENCE [LARGE SCALE GENOMIC DNA]</scope>
    <source>
        <strain evidence="3">CGMCC 1.15353</strain>
    </source>
</reference>
<proteinExistence type="predicted"/>
<keyword evidence="1" id="KW-0472">Membrane</keyword>
<gene>
    <name evidence="2" type="ORF">GCM10011389_14550</name>
</gene>
<name>A0ABQ1PZU2_9BACI</name>
<feature type="transmembrane region" description="Helical" evidence="1">
    <location>
        <begin position="5"/>
        <end position="22"/>
    </location>
</feature>
<evidence type="ECO:0000313" key="3">
    <source>
        <dbReference type="Proteomes" id="UP000642571"/>
    </source>
</evidence>
<dbReference type="RefSeq" id="WP_188652322.1">
    <property type="nucleotide sequence ID" value="NZ_BMIN01000005.1"/>
</dbReference>
<keyword evidence="3" id="KW-1185">Reference proteome</keyword>
<organism evidence="2 3">
    <name type="scientific">Pontibacillus salipaludis</name>
    <dbReference type="NCBI Taxonomy" id="1697394"/>
    <lineage>
        <taxon>Bacteria</taxon>
        <taxon>Bacillati</taxon>
        <taxon>Bacillota</taxon>
        <taxon>Bacilli</taxon>
        <taxon>Bacillales</taxon>
        <taxon>Bacillaceae</taxon>
        <taxon>Pontibacillus</taxon>
    </lineage>
</organism>
<protein>
    <submittedName>
        <fullName evidence="2">Uncharacterized protein</fullName>
    </submittedName>
</protein>
<dbReference type="EMBL" id="BMIN01000005">
    <property type="protein sequence ID" value="GGD08121.1"/>
    <property type="molecule type" value="Genomic_DNA"/>
</dbReference>
<dbReference type="Proteomes" id="UP000642571">
    <property type="component" value="Unassembled WGS sequence"/>
</dbReference>
<comment type="caution">
    <text evidence="2">The sequence shown here is derived from an EMBL/GenBank/DDBJ whole genome shotgun (WGS) entry which is preliminary data.</text>
</comment>
<evidence type="ECO:0000313" key="2">
    <source>
        <dbReference type="EMBL" id="GGD08121.1"/>
    </source>
</evidence>